<gene>
    <name evidence="1" type="ORF">AMD02_19375</name>
</gene>
<accession>A0A0M0KC16</accession>
<dbReference type="RefSeq" id="WP_053432551.1">
    <property type="nucleotide sequence ID" value="NZ_CP040441.1"/>
</dbReference>
<comment type="caution">
    <text evidence="1">The sequence shown here is derived from an EMBL/GenBank/DDBJ whole genome shotgun (WGS) entry which is preliminary data.</text>
</comment>
<dbReference type="EMBL" id="LILD01000014">
    <property type="protein sequence ID" value="KOO36339.1"/>
    <property type="molecule type" value="Genomic_DNA"/>
</dbReference>
<dbReference type="PANTHER" id="PTHR15394:SF3">
    <property type="entry name" value="SERINE HYDROLASE RBBP9"/>
    <property type="match status" value="1"/>
</dbReference>
<dbReference type="InterPro" id="IPR029058">
    <property type="entry name" value="AB_hydrolase_fold"/>
</dbReference>
<protein>
    <recommendedName>
        <fullName evidence="2">Serine hydrolase family protein</fullName>
    </recommendedName>
</protein>
<dbReference type="Pfam" id="PF06821">
    <property type="entry name" value="Ser_hydrolase"/>
    <property type="match status" value="1"/>
</dbReference>
<dbReference type="AlphaFoldDB" id="A0A0M0KC16"/>
<dbReference type="GeneID" id="87596395"/>
<organism evidence="1">
    <name type="scientific">Halalkalibacterium halodurans</name>
    <name type="common">Bacillus halodurans</name>
    <dbReference type="NCBI Taxonomy" id="86665"/>
    <lineage>
        <taxon>Bacteria</taxon>
        <taxon>Bacillati</taxon>
        <taxon>Bacillota</taxon>
        <taxon>Bacilli</taxon>
        <taxon>Bacillales</taxon>
        <taxon>Bacillaceae</taxon>
        <taxon>Halalkalibacterium (ex Joshi et al. 2022)</taxon>
    </lineage>
</organism>
<evidence type="ECO:0000313" key="1">
    <source>
        <dbReference type="EMBL" id="KOO36339.1"/>
    </source>
</evidence>
<dbReference type="InterPro" id="IPR010662">
    <property type="entry name" value="RBBP9/YdeN"/>
</dbReference>
<dbReference type="SUPFAM" id="SSF53474">
    <property type="entry name" value="alpha/beta-Hydrolases"/>
    <property type="match status" value="1"/>
</dbReference>
<name>A0A0M0KC16_ALKHA</name>
<dbReference type="Gene3D" id="3.40.50.1820">
    <property type="entry name" value="alpha/beta hydrolase"/>
    <property type="match status" value="1"/>
</dbReference>
<dbReference type="GO" id="GO:0016787">
    <property type="term" value="F:hydrolase activity"/>
    <property type="evidence" value="ECO:0007669"/>
    <property type="project" value="InterPro"/>
</dbReference>
<dbReference type="PATRIC" id="fig|136160.3.peg.3858"/>
<sequence length="179" mass="20272">MKTILFIHCAGSQRSDDLVHYLKQSLRSEHNVAYPEMPNPEAPEYDQWVKQVEKELSFIDGEVILVGHSLGGAVLVKYLSEKSPPLPQVTGLYLIAPPFWGRDEEWQNEAFTITDPSTLLSIDRVVLYHSRSDHVVPSSHQTFYREIFPNAIIRTLNGNDHFFIGGLPELVADLKQGKS</sequence>
<proteinExistence type="predicted"/>
<dbReference type="PANTHER" id="PTHR15394">
    <property type="entry name" value="SERINE HYDROLASE RBBP9"/>
    <property type="match status" value="1"/>
</dbReference>
<evidence type="ECO:0008006" key="2">
    <source>
        <dbReference type="Google" id="ProtNLM"/>
    </source>
</evidence>
<reference evidence="1" key="1">
    <citation type="submission" date="2015-08" db="EMBL/GenBank/DDBJ databases">
        <title>Complete DNA Sequence of Pseudomonas syringae pv. actinidiae, the Causal Agent of Kiwifruit Canker Disease.</title>
        <authorList>
            <person name="Rikkerink E.H.A."/>
            <person name="Fineran P.C."/>
        </authorList>
    </citation>
    <scope>NUCLEOTIDE SEQUENCE</scope>
    <source>
        <strain evidence="1">DSM 13666</strain>
    </source>
</reference>